<evidence type="ECO:0000313" key="1">
    <source>
        <dbReference type="EMBL" id="RBQ22609.1"/>
    </source>
</evidence>
<organism evidence="1 2">
    <name type="scientific">Candidatus Methanobinarius endosymbioticus</name>
    <dbReference type="NCBI Taxonomy" id="2006182"/>
    <lineage>
        <taxon>Archaea</taxon>
        <taxon>Methanobacteriati</taxon>
        <taxon>Methanobacteriota</taxon>
        <taxon>Methanomada group</taxon>
        <taxon>Methanobacteria</taxon>
        <taxon>Methanobacteriales</taxon>
        <taxon>Methanobacteriaceae</taxon>
        <taxon>Candidatus Methanobinarius</taxon>
    </lineage>
</organism>
<evidence type="ECO:0000313" key="2">
    <source>
        <dbReference type="Proteomes" id="UP000253099"/>
    </source>
</evidence>
<keyword evidence="2" id="KW-1185">Reference proteome</keyword>
<protein>
    <submittedName>
        <fullName evidence="1">Uncharacterized protein</fullName>
    </submittedName>
</protein>
<reference evidence="1 2" key="1">
    <citation type="submission" date="2018-06" db="EMBL/GenBank/DDBJ databases">
        <title>Genomic insight into two independent archaeal endosymbiosis events.</title>
        <authorList>
            <person name="Lind A.E."/>
            <person name="Lewis W.H."/>
            <person name="Spang A."/>
            <person name="Guy L."/>
            <person name="Embley M.T."/>
            <person name="Ettema T.J.G."/>
        </authorList>
    </citation>
    <scope>NUCLEOTIDE SEQUENCE [LARGE SCALE GENOMIC DNA]</scope>
    <source>
        <strain evidence="1">NOE</strain>
    </source>
</reference>
<proteinExistence type="predicted"/>
<name>A0A366MAN1_9EURY</name>
<dbReference type="Proteomes" id="UP000253099">
    <property type="component" value="Unassembled WGS sequence"/>
</dbReference>
<sequence length="103" mass="12095">MHVDNKKIDVLNAFSDSDVNIIKAHIPFVKLIVRDSVEMIHIFSKFSGENKNVVSSSTISVWNQYEDIAKNHDDRFFNTLNKKIKKQINKNKKDKKDKKHKRL</sequence>
<accession>A0A366MAN1</accession>
<comment type="caution">
    <text evidence="1">The sequence shown here is derived from an EMBL/GenBank/DDBJ whole genome shotgun (WGS) entry which is preliminary data.</text>
</comment>
<dbReference type="AlphaFoldDB" id="A0A366MAN1"/>
<dbReference type="EMBL" id="NIZT01000058">
    <property type="protein sequence ID" value="RBQ22609.1"/>
    <property type="molecule type" value="Genomic_DNA"/>
</dbReference>
<gene>
    <name evidence="1" type="ORF">ALNOE001_17130</name>
</gene>